<dbReference type="SUPFAM" id="SSF54695">
    <property type="entry name" value="POZ domain"/>
    <property type="match status" value="1"/>
</dbReference>
<evidence type="ECO:0000259" key="2">
    <source>
        <dbReference type="PROSITE" id="PS50144"/>
    </source>
</evidence>
<evidence type="ECO:0008006" key="5">
    <source>
        <dbReference type="Google" id="ProtNLM"/>
    </source>
</evidence>
<reference evidence="3 4" key="1">
    <citation type="submission" date="2024-10" db="EMBL/GenBank/DDBJ databases">
        <authorList>
            <person name="Kim D."/>
        </authorList>
    </citation>
    <scope>NUCLEOTIDE SEQUENCE [LARGE SCALE GENOMIC DNA]</scope>
    <source>
        <strain evidence="3">BH-2024</strain>
    </source>
</reference>
<dbReference type="Gene3D" id="2.60.210.10">
    <property type="entry name" value="Apoptosis, Tumor Necrosis Factor Receptor Associated Protein 2, Chain A"/>
    <property type="match status" value="1"/>
</dbReference>
<dbReference type="SUPFAM" id="SSF49599">
    <property type="entry name" value="TRAF domain-like"/>
    <property type="match status" value="1"/>
</dbReference>
<dbReference type="InterPro" id="IPR008974">
    <property type="entry name" value="TRAF-like"/>
</dbReference>
<accession>A0ABD2KQG7</accession>
<name>A0ABD2KQG7_9BILA</name>
<keyword evidence="4" id="KW-1185">Reference proteome</keyword>
<feature type="domain" description="BTB" evidence="1">
    <location>
        <begin position="24"/>
        <end position="103"/>
    </location>
</feature>
<dbReference type="Pfam" id="PF07707">
    <property type="entry name" value="BACK"/>
    <property type="match status" value="1"/>
</dbReference>
<dbReference type="Pfam" id="PF00651">
    <property type="entry name" value="BTB"/>
    <property type="match status" value="1"/>
</dbReference>
<evidence type="ECO:0000313" key="4">
    <source>
        <dbReference type="Proteomes" id="UP001620626"/>
    </source>
</evidence>
<dbReference type="PROSITE" id="PS50144">
    <property type="entry name" value="MATH"/>
    <property type="match status" value="1"/>
</dbReference>
<dbReference type="SMART" id="SM00875">
    <property type="entry name" value="BACK"/>
    <property type="match status" value="1"/>
</dbReference>
<dbReference type="PANTHER" id="PTHR45774">
    <property type="entry name" value="BTB/POZ DOMAIN-CONTAINING"/>
    <property type="match status" value="1"/>
</dbReference>
<dbReference type="Gene3D" id="1.25.40.420">
    <property type="match status" value="1"/>
</dbReference>
<dbReference type="EMBL" id="JBICBT010000691">
    <property type="protein sequence ID" value="KAL3105083.1"/>
    <property type="molecule type" value="Genomic_DNA"/>
</dbReference>
<organism evidence="3 4">
    <name type="scientific">Heterodera trifolii</name>
    <dbReference type="NCBI Taxonomy" id="157864"/>
    <lineage>
        <taxon>Eukaryota</taxon>
        <taxon>Metazoa</taxon>
        <taxon>Ecdysozoa</taxon>
        <taxon>Nematoda</taxon>
        <taxon>Chromadorea</taxon>
        <taxon>Rhabditida</taxon>
        <taxon>Tylenchina</taxon>
        <taxon>Tylenchomorpha</taxon>
        <taxon>Tylenchoidea</taxon>
        <taxon>Heteroderidae</taxon>
        <taxon>Heteroderinae</taxon>
        <taxon>Heterodera</taxon>
    </lineage>
</organism>
<dbReference type="SMART" id="SM00225">
    <property type="entry name" value="BTB"/>
    <property type="match status" value="1"/>
</dbReference>
<dbReference type="InterPro" id="IPR002083">
    <property type="entry name" value="MATH/TRAF_dom"/>
</dbReference>
<evidence type="ECO:0000259" key="1">
    <source>
        <dbReference type="PROSITE" id="PS50097"/>
    </source>
</evidence>
<protein>
    <recommendedName>
        <fullName evidence="5">BTB domain-containing protein</fullName>
    </recommendedName>
</protein>
<evidence type="ECO:0000313" key="3">
    <source>
        <dbReference type="EMBL" id="KAL3105083.1"/>
    </source>
</evidence>
<proteinExistence type="predicted"/>
<dbReference type="AlphaFoldDB" id="A0ABD2KQG7"/>
<sequence length="447" mass="51013">MASSSKLGNLADRMKHLLSSGKDADVQFLVGDGDEKRLFRAHKCILNLASDRFEAIYHYGAQKAKIEAFSAELSNPVEVPDVEIGAFRVMLSFIYADDLSELSGHNAMALLYAAKKYGVDGLTDHCLQIPISNLPNVFVAYAQARLFELEDFSCQCLRYICQNVGRLFNSKEFLRIDQNLLCEIFERDQLMINDEFDLWKAALRWADEKCRQYAIECSAENRRSVLGPALYKIRLPLISIEDFTESIFPSGILTNDEFIAVYQFNSHPNLRDVPGLKPLKFPWHGRISDWNISKGNRGTLAMEIEKISEFSREKVASERSSEIEVFIKGLPWKISAQIKIDEKNTEKKWLSFFLWCTASKNDGNWSCKCSATLRIVSQSGTEDLTKKYDHVLSNKMNNWGFPYFITFAKLMDPSKGFYNKNEDKVTLAIDVTVGEEKGTKKRKLTDE</sequence>
<dbReference type="InterPro" id="IPR000210">
    <property type="entry name" value="BTB/POZ_dom"/>
</dbReference>
<dbReference type="PROSITE" id="PS50097">
    <property type="entry name" value="BTB"/>
    <property type="match status" value="1"/>
</dbReference>
<dbReference type="InterPro" id="IPR011705">
    <property type="entry name" value="BACK"/>
</dbReference>
<dbReference type="SMART" id="SM00061">
    <property type="entry name" value="MATH"/>
    <property type="match status" value="1"/>
</dbReference>
<dbReference type="InterPro" id="IPR011333">
    <property type="entry name" value="SKP1/BTB/POZ_sf"/>
</dbReference>
<dbReference type="Pfam" id="PF22486">
    <property type="entry name" value="MATH_2"/>
    <property type="match status" value="1"/>
</dbReference>
<dbReference type="Gene3D" id="3.30.710.10">
    <property type="entry name" value="Potassium Channel Kv1.1, Chain A"/>
    <property type="match status" value="1"/>
</dbReference>
<comment type="caution">
    <text evidence="3">The sequence shown here is derived from an EMBL/GenBank/DDBJ whole genome shotgun (WGS) entry which is preliminary data.</text>
</comment>
<dbReference type="Proteomes" id="UP001620626">
    <property type="component" value="Unassembled WGS sequence"/>
</dbReference>
<dbReference type="PANTHER" id="PTHR45774:SF3">
    <property type="entry name" value="BTB (POZ) DOMAIN-CONTAINING 2B-RELATED"/>
    <property type="match status" value="1"/>
</dbReference>
<feature type="domain" description="MATH" evidence="2">
    <location>
        <begin position="297"/>
        <end position="429"/>
    </location>
</feature>
<gene>
    <name evidence="3" type="ORF">niasHT_028755</name>
</gene>